<keyword evidence="3" id="KW-0032">Aminotransferase</keyword>
<name>D3Q220_STANL</name>
<evidence type="ECO:0000313" key="4">
    <source>
        <dbReference type="Proteomes" id="UP000000844"/>
    </source>
</evidence>
<dbReference type="RefSeq" id="WP_013017458.1">
    <property type="nucleotide sequence ID" value="NC_013947.1"/>
</dbReference>
<evidence type="ECO:0000259" key="2">
    <source>
        <dbReference type="Pfam" id="PF00266"/>
    </source>
</evidence>
<dbReference type="GO" id="GO:0008483">
    <property type="term" value="F:transaminase activity"/>
    <property type="evidence" value="ECO:0007669"/>
    <property type="project" value="UniProtKB-KW"/>
</dbReference>
<proteinExistence type="predicted"/>
<keyword evidence="4" id="KW-1185">Reference proteome</keyword>
<dbReference type="eggNOG" id="COG0520">
    <property type="taxonomic scope" value="Bacteria"/>
</dbReference>
<dbReference type="InterPro" id="IPR000192">
    <property type="entry name" value="Aminotrans_V_dom"/>
</dbReference>
<sequence>MPQSTPPEPFPAARALFTLDPDLTHLNHGSLGAVPLPVRRAHTRITDELEADPRGFFKTRVERVTATRNRLAEFVGADPRRTALVTNIVTGVSQVLQALELKAGDEIVTTDHGYGAVGYNVDAYGRHTGVVHKVAAVPLTPTADELVTAIVDQLSPRTRLVICDHITSATARLFPVAKLAAALREHDVPLLVDAAHVPGHVDADIDGIGADFWIGNLHKWSFAPRGTALLSVAEHWVGRMRPLMESWQHEAGFPVATEYNGTDDFTGWLAAPAGVALLTELGMERVRRHNSQLAHYGQTVLAQALGTTVPDDEPSPMAMRLVPLPDGVGTTDAASDAIEEAVRDELRTELTVNTFGGQGVMRVAAQIYNTPADYETLAERLPGLLKRLSA</sequence>
<dbReference type="Gene3D" id="3.40.640.10">
    <property type="entry name" value="Type I PLP-dependent aspartate aminotransferase-like (Major domain)"/>
    <property type="match status" value="1"/>
</dbReference>
<dbReference type="PANTHER" id="PTHR43092:SF2">
    <property type="entry name" value="HERCYNYLCYSTEINE SULFOXIDE LYASE"/>
    <property type="match status" value="1"/>
</dbReference>
<evidence type="ECO:0000313" key="3">
    <source>
        <dbReference type="EMBL" id="ADD41887.1"/>
    </source>
</evidence>
<dbReference type="PANTHER" id="PTHR43092">
    <property type="entry name" value="L-CYSTEINE DESULFHYDRASE"/>
    <property type="match status" value="1"/>
</dbReference>
<protein>
    <submittedName>
        <fullName evidence="3">Aminotransferase class V</fullName>
    </submittedName>
</protein>
<feature type="domain" description="Aminotransferase class V" evidence="2">
    <location>
        <begin position="62"/>
        <end position="373"/>
    </location>
</feature>
<dbReference type="EMBL" id="CP001778">
    <property type="protein sequence ID" value="ADD41887.1"/>
    <property type="molecule type" value="Genomic_DNA"/>
</dbReference>
<dbReference type="KEGG" id="sna:Snas_2195"/>
<keyword evidence="3" id="KW-0808">Transferase</keyword>
<dbReference type="SUPFAM" id="SSF53383">
    <property type="entry name" value="PLP-dependent transferases"/>
    <property type="match status" value="1"/>
</dbReference>
<dbReference type="InterPro" id="IPR015421">
    <property type="entry name" value="PyrdxlP-dep_Trfase_major"/>
</dbReference>
<dbReference type="Gene3D" id="3.90.1150.10">
    <property type="entry name" value="Aspartate Aminotransferase, domain 1"/>
    <property type="match status" value="1"/>
</dbReference>
<reference evidence="3 4" key="1">
    <citation type="journal article" date="2009" name="Stand. Genomic Sci.">
        <title>Complete genome sequence of Stackebrandtia nassauensis type strain (LLR-40K-21).</title>
        <authorList>
            <person name="Munk C."/>
            <person name="Lapidus A."/>
            <person name="Copeland A."/>
            <person name="Jando M."/>
            <person name="Mayilraj S."/>
            <person name="Glavina Del Rio T."/>
            <person name="Nolan M."/>
            <person name="Chen F."/>
            <person name="Lucas S."/>
            <person name="Tice H."/>
            <person name="Cheng J.F."/>
            <person name="Han C."/>
            <person name="Detter J.C."/>
            <person name="Bruce D."/>
            <person name="Goodwin L."/>
            <person name="Chain P."/>
            <person name="Pitluck S."/>
            <person name="Goker M."/>
            <person name="Ovchinikova G."/>
            <person name="Pati A."/>
            <person name="Ivanova N."/>
            <person name="Mavromatis K."/>
            <person name="Chen A."/>
            <person name="Palaniappan K."/>
            <person name="Land M."/>
            <person name="Hauser L."/>
            <person name="Chang Y.J."/>
            <person name="Jeffries C.D."/>
            <person name="Bristow J."/>
            <person name="Eisen J.A."/>
            <person name="Markowitz V."/>
            <person name="Hugenholtz P."/>
            <person name="Kyrpides N.C."/>
            <person name="Klenk H.P."/>
        </authorList>
    </citation>
    <scope>NUCLEOTIDE SEQUENCE [LARGE SCALE GENOMIC DNA]</scope>
    <source>
        <strain evidence="4">DSM 44728 / CIP 108903 / NRRL B-16338 / NBRC 102104 / LLR-40K-21</strain>
    </source>
</reference>
<accession>D3Q220</accession>
<dbReference type="AlphaFoldDB" id="D3Q220"/>
<keyword evidence="1" id="KW-0663">Pyridoxal phosphate</keyword>
<evidence type="ECO:0000256" key="1">
    <source>
        <dbReference type="ARBA" id="ARBA00022898"/>
    </source>
</evidence>
<dbReference type="HOGENOM" id="CLU_003433_3_1_11"/>
<organism evidence="3 4">
    <name type="scientific">Stackebrandtia nassauensis (strain DSM 44728 / CIP 108903 / NRRL B-16338 / NBRC 102104 / LLR-40K-21)</name>
    <dbReference type="NCBI Taxonomy" id="446470"/>
    <lineage>
        <taxon>Bacteria</taxon>
        <taxon>Bacillati</taxon>
        <taxon>Actinomycetota</taxon>
        <taxon>Actinomycetes</taxon>
        <taxon>Glycomycetales</taxon>
        <taxon>Glycomycetaceae</taxon>
        <taxon>Stackebrandtia</taxon>
    </lineage>
</organism>
<dbReference type="STRING" id="446470.Snas_2195"/>
<dbReference type="InterPro" id="IPR015424">
    <property type="entry name" value="PyrdxlP-dep_Trfase"/>
</dbReference>
<dbReference type="Proteomes" id="UP000000844">
    <property type="component" value="Chromosome"/>
</dbReference>
<dbReference type="InterPro" id="IPR015422">
    <property type="entry name" value="PyrdxlP-dep_Trfase_small"/>
</dbReference>
<dbReference type="Pfam" id="PF00266">
    <property type="entry name" value="Aminotran_5"/>
    <property type="match status" value="1"/>
</dbReference>
<gene>
    <name evidence="3" type="ordered locus">Snas_2195</name>
</gene>